<name>A0A154UX55_9MICO</name>
<comment type="caution">
    <text evidence="2">The sequence shown here is derived from an EMBL/GenBank/DDBJ whole genome shotgun (WGS) entry which is preliminary data.</text>
</comment>
<evidence type="ECO:0000313" key="3">
    <source>
        <dbReference type="Proteomes" id="UP000076218"/>
    </source>
</evidence>
<dbReference type="STRING" id="31965.AWH51_01460"/>
<proteinExistence type="predicted"/>
<evidence type="ECO:0000256" key="1">
    <source>
        <dbReference type="SAM" id="MobiDB-lite"/>
    </source>
</evidence>
<dbReference type="PROSITE" id="PS51257">
    <property type="entry name" value="PROKAR_LIPOPROTEIN"/>
    <property type="match status" value="1"/>
</dbReference>
<evidence type="ECO:0008006" key="4">
    <source>
        <dbReference type="Google" id="ProtNLM"/>
    </source>
</evidence>
<feature type="compositionally biased region" description="Low complexity" evidence="1">
    <location>
        <begin position="47"/>
        <end position="70"/>
    </location>
</feature>
<dbReference type="EMBL" id="LQXA01000061">
    <property type="protein sequence ID" value="KZC93720.1"/>
    <property type="molecule type" value="Genomic_DNA"/>
</dbReference>
<dbReference type="OrthoDB" id="5122815at2"/>
<protein>
    <recommendedName>
        <fullName evidence="4">DUF3558 domain-containing protein</fullName>
    </recommendedName>
</protein>
<dbReference type="AlphaFoldDB" id="A0A154UX55"/>
<dbReference type="Proteomes" id="UP000076218">
    <property type="component" value="Unassembled WGS sequence"/>
</dbReference>
<sequence>MPVRLPAPARPLAPRSVPAVAAVGLALALLLSGCTNPAPLQPATPDPTASAGGAAEAPADRPGASTTASPTPAPPKGTPVTTTCQKLLPDLASFGPGFAVTALPADTSTDGLRADILAMQGIACAFRASDGTAVEIDVAQPVAAELKSRRDAAILLADPIAGYPSGVEAYFELQDAVGVSTIYASKHMVVMRSASFYEPGDHADLGNAVLKTVGG</sequence>
<dbReference type="RefSeq" id="WP_063072885.1">
    <property type="nucleotide sequence ID" value="NZ_LQXA01000061.1"/>
</dbReference>
<feature type="region of interest" description="Disordered" evidence="1">
    <location>
        <begin position="39"/>
        <end position="82"/>
    </location>
</feature>
<reference evidence="2 3" key="1">
    <citation type="submission" date="2016-01" db="EMBL/GenBank/DDBJ databases">
        <title>Draft genome sequence of Clavibacter michiganensis subsp. tessellarius DOAB 609.</title>
        <authorList>
            <person name="Tambong J.T."/>
        </authorList>
    </citation>
    <scope>NUCLEOTIDE SEQUENCE [LARGE SCALE GENOMIC DNA]</scope>
    <source>
        <strain evidence="2 3">DOAB 609</strain>
    </source>
</reference>
<organism evidence="2 3">
    <name type="scientific">Clavibacter tessellarius</name>
    <dbReference type="NCBI Taxonomy" id="31965"/>
    <lineage>
        <taxon>Bacteria</taxon>
        <taxon>Bacillati</taxon>
        <taxon>Actinomycetota</taxon>
        <taxon>Actinomycetes</taxon>
        <taxon>Micrococcales</taxon>
        <taxon>Microbacteriaceae</taxon>
        <taxon>Clavibacter</taxon>
    </lineage>
</organism>
<evidence type="ECO:0000313" key="2">
    <source>
        <dbReference type="EMBL" id="KZC93720.1"/>
    </source>
</evidence>
<accession>A0A154UX55</accession>
<gene>
    <name evidence="2" type="ORF">AWH51_01460</name>
</gene>